<protein>
    <submittedName>
        <fullName evidence="1">Uncharacterized protein</fullName>
    </submittedName>
</protein>
<accession>A0A8C0GRJ4</accession>
<evidence type="ECO:0000313" key="2">
    <source>
        <dbReference type="Proteomes" id="UP000694404"/>
    </source>
</evidence>
<reference evidence="1" key="2">
    <citation type="submission" date="2025-09" db="UniProtKB">
        <authorList>
            <consortium name="Ensembl"/>
        </authorList>
    </citation>
    <scope>IDENTIFICATION</scope>
</reference>
<proteinExistence type="predicted"/>
<dbReference type="AlphaFoldDB" id="A0A8C0GRJ4"/>
<sequence>CNGCDPSLSALAFPPGAAALRRYQGSGNESTRFCTREKGTEPALQSEQELDFCLHLEHRRVRLGSKSGWEPV</sequence>
<dbReference type="Ensembl" id="ENSCABT00000014483.1">
    <property type="protein sequence ID" value="ENSCABP00000013201.1"/>
    <property type="gene ID" value="ENSCABG00000009899.1"/>
</dbReference>
<dbReference type="Proteomes" id="UP000694404">
    <property type="component" value="Unplaced"/>
</dbReference>
<keyword evidence="2" id="KW-1185">Reference proteome</keyword>
<organism evidence="1 2">
    <name type="scientific">Chelonoidis abingdonii</name>
    <name type="common">Abingdon island giant tortoise</name>
    <name type="synonym">Testudo abingdonii</name>
    <dbReference type="NCBI Taxonomy" id="106734"/>
    <lineage>
        <taxon>Eukaryota</taxon>
        <taxon>Metazoa</taxon>
        <taxon>Chordata</taxon>
        <taxon>Craniata</taxon>
        <taxon>Vertebrata</taxon>
        <taxon>Euteleostomi</taxon>
        <taxon>Archelosauria</taxon>
        <taxon>Testudinata</taxon>
        <taxon>Testudines</taxon>
        <taxon>Cryptodira</taxon>
        <taxon>Durocryptodira</taxon>
        <taxon>Testudinoidea</taxon>
        <taxon>Testudinidae</taxon>
        <taxon>Chelonoidis</taxon>
    </lineage>
</organism>
<name>A0A8C0GRJ4_CHEAB</name>
<evidence type="ECO:0000313" key="1">
    <source>
        <dbReference type="Ensembl" id="ENSCABP00000013201.1"/>
    </source>
</evidence>
<reference evidence="1" key="1">
    <citation type="submission" date="2025-08" db="UniProtKB">
        <authorList>
            <consortium name="Ensembl"/>
        </authorList>
    </citation>
    <scope>IDENTIFICATION</scope>
</reference>